<evidence type="ECO:0000313" key="1">
    <source>
        <dbReference type="EMBL" id="KAK8547971.1"/>
    </source>
</evidence>
<dbReference type="EMBL" id="JBBPBM010000021">
    <property type="protein sequence ID" value="KAK8547971.1"/>
    <property type="molecule type" value="Genomic_DNA"/>
</dbReference>
<reference evidence="1 2" key="1">
    <citation type="journal article" date="2024" name="G3 (Bethesda)">
        <title>Genome assembly of Hibiscus sabdariffa L. provides insights into metabolisms of medicinal natural products.</title>
        <authorList>
            <person name="Kim T."/>
        </authorList>
    </citation>
    <scope>NUCLEOTIDE SEQUENCE [LARGE SCALE GENOMIC DNA]</scope>
    <source>
        <strain evidence="1">TK-2024</strain>
        <tissue evidence="1">Old leaves</tissue>
    </source>
</reference>
<organism evidence="1 2">
    <name type="scientific">Hibiscus sabdariffa</name>
    <name type="common">roselle</name>
    <dbReference type="NCBI Taxonomy" id="183260"/>
    <lineage>
        <taxon>Eukaryota</taxon>
        <taxon>Viridiplantae</taxon>
        <taxon>Streptophyta</taxon>
        <taxon>Embryophyta</taxon>
        <taxon>Tracheophyta</taxon>
        <taxon>Spermatophyta</taxon>
        <taxon>Magnoliopsida</taxon>
        <taxon>eudicotyledons</taxon>
        <taxon>Gunneridae</taxon>
        <taxon>Pentapetalae</taxon>
        <taxon>rosids</taxon>
        <taxon>malvids</taxon>
        <taxon>Malvales</taxon>
        <taxon>Malvaceae</taxon>
        <taxon>Malvoideae</taxon>
        <taxon>Hibiscus</taxon>
    </lineage>
</organism>
<dbReference type="Proteomes" id="UP001472677">
    <property type="component" value="Unassembled WGS sequence"/>
</dbReference>
<evidence type="ECO:0000313" key="2">
    <source>
        <dbReference type="Proteomes" id="UP001472677"/>
    </source>
</evidence>
<comment type="caution">
    <text evidence="1">The sequence shown here is derived from an EMBL/GenBank/DDBJ whole genome shotgun (WGS) entry which is preliminary data.</text>
</comment>
<proteinExistence type="predicted"/>
<name>A0ABR2DWP1_9ROSI</name>
<protein>
    <submittedName>
        <fullName evidence="1">Uncharacterized protein</fullName>
    </submittedName>
</protein>
<accession>A0ABR2DWP1</accession>
<keyword evidence="2" id="KW-1185">Reference proteome</keyword>
<sequence length="141" mass="15425">MEIEWWGSIAEHFLGGRIRRATDPRWIGPSEGWVKLNIDCNVLLAELWAIHDGLTCVGLEVSLCGTGIELFRGGANCKFLVDNHAWKRVDVINSGANGEIVLAPSDVVVLEEESLEQGPTVAPVLLDNVEEPFNFGGVLFP</sequence>
<gene>
    <name evidence="1" type="ORF">V6N12_060900</name>
</gene>